<sequence>MKLPILTGILVPFLLSGCQQTPASTPTSSTLISTPAPASAPTPAQIAFKQEQQRLALTLTGDGWLLPGRITANSQRVSVDWDGDAIELLSQLAHQRGLILRYSGVRLPLPVTIHERDISFETLLRLIRTQIDWRATLIQQTGALEVGFMPPIKGKLS</sequence>
<dbReference type="Gene3D" id="3.55.50.60">
    <property type="entry name" value="DotD protein"/>
    <property type="match status" value="1"/>
</dbReference>
<evidence type="ECO:0008006" key="3">
    <source>
        <dbReference type="Google" id="ProtNLM"/>
    </source>
</evidence>
<accession>A0A3Y9C6U9</accession>
<feature type="signal peptide" evidence="1">
    <location>
        <begin position="1"/>
        <end position="23"/>
    </location>
</feature>
<evidence type="ECO:0000313" key="2">
    <source>
        <dbReference type="EMBL" id="EAB8479744.1"/>
    </source>
</evidence>
<dbReference type="Proteomes" id="UP000839644">
    <property type="component" value="Unassembled WGS sequence"/>
</dbReference>
<dbReference type="AlphaFoldDB" id="A0A3Y9C6U9"/>
<name>A0A3Y9C6U9_SALEB</name>
<proteinExistence type="predicted"/>
<dbReference type="EMBL" id="AAAFYZ010000131">
    <property type="protein sequence ID" value="EAB8479744.1"/>
    <property type="molecule type" value="Genomic_DNA"/>
</dbReference>
<reference evidence="2" key="1">
    <citation type="submission" date="2018-08" db="EMBL/GenBank/DDBJ databases">
        <authorList>
            <person name="Ashton P.M."/>
            <person name="Dallman T."/>
            <person name="Nair S."/>
            <person name="De Pinna E."/>
            <person name="Peters T."/>
            <person name="Grant K."/>
        </authorList>
    </citation>
    <scope>NUCLEOTIDE SEQUENCE [LARGE SCALE GENOMIC DNA]</scope>
    <source>
        <strain evidence="2">43913</strain>
    </source>
</reference>
<comment type="caution">
    <text evidence="2">The sequence shown here is derived from an EMBL/GenBank/DDBJ whole genome shotgun (WGS) entry which is preliminary data.</text>
</comment>
<protein>
    <recommendedName>
        <fullName evidence="3">DotD/TraH family lipoprotein</fullName>
    </recommendedName>
</protein>
<organism evidence="2">
    <name type="scientific">Salmonella enterica subsp. enterica serovar Java</name>
    <dbReference type="NCBI Taxonomy" id="224729"/>
    <lineage>
        <taxon>Bacteria</taxon>
        <taxon>Pseudomonadati</taxon>
        <taxon>Pseudomonadota</taxon>
        <taxon>Gammaproteobacteria</taxon>
        <taxon>Enterobacterales</taxon>
        <taxon>Enterobacteriaceae</taxon>
        <taxon>Salmonella</taxon>
    </lineage>
</organism>
<dbReference type="PROSITE" id="PS51257">
    <property type="entry name" value="PROKAR_LIPOPROTEIN"/>
    <property type="match status" value="1"/>
</dbReference>
<evidence type="ECO:0000256" key="1">
    <source>
        <dbReference type="SAM" id="SignalP"/>
    </source>
</evidence>
<gene>
    <name evidence="2" type="ORF">AU894_26970</name>
</gene>
<feature type="chain" id="PRO_5019013522" description="DotD/TraH family lipoprotein" evidence="1">
    <location>
        <begin position="24"/>
        <end position="157"/>
    </location>
</feature>
<dbReference type="Pfam" id="PF16816">
    <property type="entry name" value="DotD"/>
    <property type="match status" value="1"/>
</dbReference>
<dbReference type="InterPro" id="IPR031817">
    <property type="entry name" value="DotD"/>
</dbReference>
<dbReference type="InterPro" id="IPR038140">
    <property type="entry name" value="DotD_sf"/>
</dbReference>
<keyword evidence="1" id="KW-0732">Signal</keyword>